<sequence length="175" mass="20260">RSYDFKVEHIKGKDNCVADTLSRLPLEGVESSGLEKSGKLKGMHLLHIRLQGSPVTKRELKDAMKEDSELQKVRQFMEGGWPEKKDIESRLLPYFEKRKELSLEEGIFLWNGRIVAPKKIHVNFLEMLHSGHPGIRAMRDMARVHVWWPRIDAEIERFAKECGACQEGRQKPEEA</sequence>
<evidence type="ECO:0000256" key="1">
    <source>
        <dbReference type="ARBA" id="ARBA00012493"/>
    </source>
</evidence>
<dbReference type="AlphaFoldDB" id="A0A0A9XIW5"/>
<dbReference type="GO" id="GO:0003964">
    <property type="term" value="F:RNA-directed DNA polymerase activity"/>
    <property type="evidence" value="ECO:0007669"/>
    <property type="project" value="UniProtKB-EC"/>
</dbReference>
<protein>
    <recommendedName>
        <fullName evidence="1">RNA-directed DNA polymerase</fullName>
        <ecNumber evidence="1">2.7.7.49</ecNumber>
    </recommendedName>
</protein>
<feature type="non-terminal residue" evidence="3">
    <location>
        <position position="175"/>
    </location>
</feature>
<dbReference type="Gene3D" id="1.10.340.70">
    <property type="match status" value="1"/>
</dbReference>
<dbReference type="EMBL" id="GBHO01026564">
    <property type="protein sequence ID" value="JAG17040.1"/>
    <property type="molecule type" value="Transcribed_RNA"/>
</dbReference>
<dbReference type="FunFam" id="1.10.340.70:FF:000003">
    <property type="entry name" value="Protein CBG25708"/>
    <property type="match status" value="1"/>
</dbReference>
<evidence type="ECO:0000259" key="2">
    <source>
        <dbReference type="Pfam" id="PF17921"/>
    </source>
</evidence>
<feature type="non-terminal residue" evidence="3">
    <location>
        <position position="1"/>
    </location>
</feature>
<dbReference type="PANTHER" id="PTHR37984">
    <property type="entry name" value="PROTEIN CBG26694"/>
    <property type="match status" value="1"/>
</dbReference>
<dbReference type="Pfam" id="PF17921">
    <property type="entry name" value="Integrase_H2C2"/>
    <property type="match status" value="1"/>
</dbReference>
<proteinExistence type="predicted"/>
<organism evidence="3">
    <name type="scientific">Lygus hesperus</name>
    <name type="common">Western plant bug</name>
    <dbReference type="NCBI Taxonomy" id="30085"/>
    <lineage>
        <taxon>Eukaryota</taxon>
        <taxon>Metazoa</taxon>
        <taxon>Ecdysozoa</taxon>
        <taxon>Arthropoda</taxon>
        <taxon>Hexapoda</taxon>
        <taxon>Insecta</taxon>
        <taxon>Pterygota</taxon>
        <taxon>Neoptera</taxon>
        <taxon>Paraneoptera</taxon>
        <taxon>Hemiptera</taxon>
        <taxon>Heteroptera</taxon>
        <taxon>Panheteroptera</taxon>
        <taxon>Cimicomorpha</taxon>
        <taxon>Miridae</taxon>
        <taxon>Mirini</taxon>
        <taxon>Lygus</taxon>
    </lineage>
</organism>
<reference evidence="3" key="2">
    <citation type="submission" date="2014-07" db="EMBL/GenBank/DDBJ databases">
        <authorList>
            <person name="Hull J."/>
        </authorList>
    </citation>
    <scope>NUCLEOTIDE SEQUENCE</scope>
</reference>
<accession>A0A0A9XIW5</accession>
<dbReference type="InterPro" id="IPR041588">
    <property type="entry name" value="Integrase_H2C2"/>
</dbReference>
<reference evidence="3" key="1">
    <citation type="journal article" date="2014" name="PLoS ONE">
        <title>Transcriptome-Based Identification of ABC Transporters in the Western Tarnished Plant Bug Lygus hesperus.</title>
        <authorList>
            <person name="Hull J.J."/>
            <person name="Chaney K."/>
            <person name="Geib S.M."/>
            <person name="Fabrick J.A."/>
            <person name="Brent C.S."/>
            <person name="Walsh D."/>
            <person name="Lavine L.C."/>
        </authorList>
    </citation>
    <scope>NUCLEOTIDE SEQUENCE</scope>
</reference>
<name>A0A0A9XIW5_LYGHE</name>
<dbReference type="InterPro" id="IPR050951">
    <property type="entry name" value="Retrovirus_Pol_polyprotein"/>
</dbReference>
<feature type="domain" description="Integrase zinc-binding" evidence="2">
    <location>
        <begin position="117"/>
        <end position="167"/>
    </location>
</feature>
<dbReference type="PANTHER" id="PTHR37984:SF5">
    <property type="entry name" value="PROTEIN NYNRIN-LIKE"/>
    <property type="match status" value="1"/>
</dbReference>
<gene>
    <name evidence="3" type="primary">K02A2.6_53</name>
    <name evidence="3" type="ORF">CM83_105598</name>
</gene>
<evidence type="ECO:0000313" key="3">
    <source>
        <dbReference type="EMBL" id="JAG17040.1"/>
    </source>
</evidence>
<dbReference type="EC" id="2.7.7.49" evidence="1"/>